<accession>S9QVI3</accession>
<evidence type="ECO:0000313" key="2">
    <source>
        <dbReference type="EMBL" id="EPX60648.1"/>
    </source>
</evidence>
<protein>
    <submittedName>
        <fullName evidence="2">Uncharacterized protein</fullName>
    </submittedName>
</protein>
<dbReference type="AlphaFoldDB" id="S9QVI3"/>
<feature type="region of interest" description="Disordered" evidence="1">
    <location>
        <begin position="63"/>
        <end position="85"/>
    </location>
</feature>
<dbReference type="Proteomes" id="UP000011682">
    <property type="component" value="Unassembled WGS sequence"/>
</dbReference>
<dbReference type="EMBL" id="ANAH02000011">
    <property type="protein sequence ID" value="EPX60648.1"/>
    <property type="molecule type" value="Genomic_DNA"/>
</dbReference>
<dbReference type="OrthoDB" id="5525525at2"/>
<keyword evidence="3" id="KW-1185">Reference proteome</keyword>
<proteinExistence type="predicted"/>
<reference evidence="2" key="1">
    <citation type="submission" date="2013-05" db="EMBL/GenBank/DDBJ databases">
        <title>Genome assembly of Cystobacter fuscus DSM 2262.</title>
        <authorList>
            <person name="Sharma G."/>
            <person name="Khatri I."/>
            <person name="Kaur C."/>
            <person name="Mayilraj S."/>
            <person name="Subramanian S."/>
        </authorList>
    </citation>
    <scope>NUCLEOTIDE SEQUENCE [LARGE SCALE GENOMIC DNA]</scope>
    <source>
        <strain evidence="2">DSM 2262</strain>
    </source>
</reference>
<feature type="compositionally biased region" description="Pro residues" evidence="1">
    <location>
        <begin position="71"/>
        <end position="80"/>
    </location>
</feature>
<gene>
    <name evidence="2" type="ORF">D187_001297</name>
</gene>
<dbReference type="RefSeq" id="WP_020918152.1">
    <property type="nucleotide sequence ID" value="NZ_ANAH02000011.1"/>
</dbReference>
<evidence type="ECO:0000256" key="1">
    <source>
        <dbReference type="SAM" id="MobiDB-lite"/>
    </source>
</evidence>
<evidence type="ECO:0000313" key="3">
    <source>
        <dbReference type="Proteomes" id="UP000011682"/>
    </source>
</evidence>
<name>S9QVI3_CYSF2</name>
<sequence>MAARGTRRRPPAAPRPARRWRWGLAALLLLFMLFWLWPSTPEPVPPPVAVPEAPPPPPVVTKPVVKKKPVPKPAPPPPAAPMSSQRALLRRAMEARAPDLRACPLPPGAPTTLGARIRVARGGATKSVAFASGQRLPRELAECLRQRLLQWEFSDVGLGSDVEIFVDFALGG</sequence>
<organism evidence="2 3">
    <name type="scientific">Cystobacter fuscus (strain ATCC 25194 / DSM 2262 / NBRC 100088 / M29)</name>
    <dbReference type="NCBI Taxonomy" id="1242864"/>
    <lineage>
        <taxon>Bacteria</taxon>
        <taxon>Pseudomonadati</taxon>
        <taxon>Myxococcota</taxon>
        <taxon>Myxococcia</taxon>
        <taxon>Myxococcales</taxon>
        <taxon>Cystobacterineae</taxon>
        <taxon>Archangiaceae</taxon>
        <taxon>Cystobacter</taxon>
    </lineage>
</organism>
<comment type="caution">
    <text evidence="2">The sequence shown here is derived from an EMBL/GenBank/DDBJ whole genome shotgun (WGS) entry which is preliminary data.</text>
</comment>